<organism evidence="9 10">
    <name type="scientific">Exocentrus adspersus</name>
    <dbReference type="NCBI Taxonomy" id="1586481"/>
    <lineage>
        <taxon>Eukaryota</taxon>
        <taxon>Metazoa</taxon>
        <taxon>Ecdysozoa</taxon>
        <taxon>Arthropoda</taxon>
        <taxon>Hexapoda</taxon>
        <taxon>Insecta</taxon>
        <taxon>Pterygota</taxon>
        <taxon>Neoptera</taxon>
        <taxon>Endopterygota</taxon>
        <taxon>Coleoptera</taxon>
        <taxon>Polyphaga</taxon>
        <taxon>Cucujiformia</taxon>
        <taxon>Chrysomeloidea</taxon>
        <taxon>Cerambycidae</taxon>
        <taxon>Lamiinae</taxon>
        <taxon>Acanthocinini</taxon>
        <taxon>Exocentrus</taxon>
    </lineage>
</organism>
<dbReference type="GO" id="GO:0016787">
    <property type="term" value="F:hydrolase activity"/>
    <property type="evidence" value="ECO:0007669"/>
    <property type="project" value="UniProtKB-KW"/>
</dbReference>
<dbReference type="EMBL" id="JANEYG010000312">
    <property type="protein sequence ID" value="KAJ8910364.1"/>
    <property type="molecule type" value="Genomic_DNA"/>
</dbReference>
<evidence type="ECO:0000256" key="6">
    <source>
        <dbReference type="ARBA" id="ARBA00022801"/>
    </source>
</evidence>
<dbReference type="InterPro" id="IPR027806">
    <property type="entry name" value="HARBI1_dom"/>
</dbReference>
<dbReference type="PANTHER" id="PTHR22930">
    <property type="match status" value="1"/>
</dbReference>
<evidence type="ECO:0000256" key="7">
    <source>
        <dbReference type="ARBA" id="ARBA00023242"/>
    </source>
</evidence>
<proteinExistence type="inferred from homology"/>
<evidence type="ECO:0000256" key="3">
    <source>
        <dbReference type="ARBA" id="ARBA00006958"/>
    </source>
</evidence>
<reference evidence="9 10" key="1">
    <citation type="journal article" date="2023" name="Insect Mol. Biol.">
        <title>Genome sequencing provides insights into the evolution of gene families encoding plant cell wall-degrading enzymes in longhorned beetles.</title>
        <authorList>
            <person name="Shin N.R."/>
            <person name="Okamura Y."/>
            <person name="Kirsch R."/>
            <person name="Pauchet Y."/>
        </authorList>
    </citation>
    <scope>NUCLEOTIDE SEQUENCE [LARGE SCALE GENOMIC DNA]</scope>
    <source>
        <strain evidence="9">EAD_L_NR</strain>
    </source>
</reference>
<protein>
    <recommendedName>
        <fullName evidence="8">DDE Tnp4 domain-containing protein</fullName>
    </recommendedName>
</protein>
<comment type="cofactor">
    <cofactor evidence="1">
        <name>a divalent metal cation</name>
        <dbReference type="ChEBI" id="CHEBI:60240"/>
    </cofactor>
</comment>
<gene>
    <name evidence="9" type="ORF">NQ315_007475</name>
</gene>
<evidence type="ECO:0000259" key="8">
    <source>
        <dbReference type="Pfam" id="PF13359"/>
    </source>
</evidence>
<evidence type="ECO:0000256" key="2">
    <source>
        <dbReference type="ARBA" id="ARBA00004123"/>
    </source>
</evidence>
<evidence type="ECO:0000313" key="10">
    <source>
        <dbReference type="Proteomes" id="UP001159042"/>
    </source>
</evidence>
<comment type="similarity">
    <text evidence="3">Belongs to the HARBI1 family.</text>
</comment>
<keyword evidence="7" id="KW-0539">Nucleus</keyword>
<dbReference type="GO" id="GO:0004518">
    <property type="term" value="F:nuclease activity"/>
    <property type="evidence" value="ECO:0007669"/>
    <property type="project" value="UniProtKB-KW"/>
</dbReference>
<comment type="subcellular location">
    <subcellularLocation>
        <location evidence="2">Nucleus</location>
    </subcellularLocation>
</comment>
<keyword evidence="4" id="KW-0540">Nuclease</keyword>
<evidence type="ECO:0000256" key="1">
    <source>
        <dbReference type="ARBA" id="ARBA00001968"/>
    </source>
</evidence>
<name>A0AAV8V845_9CUCU</name>
<dbReference type="InterPro" id="IPR045249">
    <property type="entry name" value="HARBI1-like"/>
</dbReference>
<dbReference type="GO" id="GO:0005634">
    <property type="term" value="C:nucleus"/>
    <property type="evidence" value="ECO:0007669"/>
    <property type="project" value="UniProtKB-SubCell"/>
</dbReference>
<evidence type="ECO:0000256" key="4">
    <source>
        <dbReference type="ARBA" id="ARBA00022722"/>
    </source>
</evidence>
<evidence type="ECO:0000313" key="9">
    <source>
        <dbReference type="EMBL" id="KAJ8910364.1"/>
    </source>
</evidence>
<dbReference type="Proteomes" id="UP001159042">
    <property type="component" value="Unassembled WGS sequence"/>
</dbReference>
<dbReference type="PANTHER" id="PTHR22930:SF289">
    <property type="entry name" value="DDE TNP4 DOMAIN-CONTAINING PROTEIN-RELATED"/>
    <property type="match status" value="1"/>
</dbReference>
<sequence>MDFDANRKGYFSLNVQAVCDPDLKIVDVVVRWPGSTHDATIFEYSYIKTRMEQNDFNNGLLLGDSGYGVKSYILTPLLNPIITAAEHRYNQSHIRTRNIIERMFGVWKRRFPVLSLGLKLEIEVIQDVIVATTVLHNIARAENEELPEDEIGIEDVGDIPQPDPVQHRGTDNAVRQALIDDYFSSKDDNRYGHVPLNLILKNTPIH</sequence>
<evidence type="ECO:0000256" key="5">
    <source>
        <dbReference type="ARBA" id="ARBA00022723"/>
    </source>
</evidence>
<dbReference type="GO" id="GO:0046872">
    <property type="term" value="F:metal ion binding"/>
    <property type="evidence" value="ECO:0007669"/>
    <property type="project" value="UniProtKB-KW"/>
</dbReference>
<keyword evidence="10" id="KW-1185">Reference proteome</keyword>
<dbReference type="Pfam" id="PF13359">
    <property type="entry name" value="DDE_Tnp_4"/>
    <property type="match status" value="1"/>
</dbReference>
<feature type="domain" description="DDE Tnp4" evidence="8">
    <location>
        <begin position="6"/>
        <end position="137"/>
    </location>
</feature>
<keyword evidence="5" id="KW-0479">Metal-binding</keyword>
<accession>A0AAV8V845</accession>
<comment type="caution">
    <text evidence="9">The sequence shown here is derived from an EMBL/GenBank/DDBJ whole genome shotgun (WGS) entry which is preliminary data.</text>
</comment>
<dbReference type="AlphaFoldDB" id="A0AAV8V845"/>
<keyword evidence="6" id="KW-0378">Hydrolase</keyword>